<name>A0A1G7PSR9_9BRAD</name>
<accession>A0A1G7PSR9</accession>
<feature type="region of interest" description="Disordered" evidence="1">
    <location>
        <begin position="1"/>
        <end position="78"/>
    </location>
</feature>
<dbReference type="AlphaFoldDB" id="A0A1G7PSR9"/>
<reference evidence="2 3" key="1">
    <citation type="submission" date="2016-10" db="EMBL/GenBank/DDBJ databases">
        <authorList>
            <person name="de Groot N.N."/>
        </authorList>
    </citation>
    <scope>NUCLEOTIDE SEQUENCE [LARGE SCALE GENOMIC DNA]</scope>
    <source>
        <strain evidence="2 3">R5</strain>
    </source>
</reference>
<feature type="compositionally biased region" description="Low complexity" evidence="1">
    <location>
        <begin position="9"/>
        <end position="26"/>
    </location>
</feature>
<dbReference type="EMBL" id="FMZW01000084">
    <property type="protein sequence ID" value="SDF89285.1"/>
    <property type="molecule type" value="Genomic_DNA"/>
</dbReference>
<feature type="compositionally biased region" description="Low complexity" evidence="1">
    <location>
        <begin position="57"/>
        <end position="69"/>
    </location>
</feature>
<evidence type="ECO:0000256" key="1">
    <source>
        <dbReference type="SAM" id="MobiDB-lite"/>
    </source>
</evidence>
<dbReference type="RefSeq" id="WP_176937286.1">
    <property type="nucleotide sequence ID" value="NZ_FMZW01000084.1"/>
</dbReference>
<organism evidence="2 3">
    <name type="scientific">Bradyrhizobium brasilense</name>
    <dbReference type="NCBI Taxonomy" id="1419277"/>
    <lineage>
        <taxon>Bacteria</taxon>
        <taxon>Pseudomonadati</taxon>
        <taxon>Pseudomonadota</taxon>
        <taxon>Alphaproteobacteria</taxon>
        <taxon>Hyphomicrobiales</taxon>
        <taxon>Nitrobacteraceae</taxon>
        <taxon>Bradyrhizobium</taxon>
    </lineage>
</organism>
<gene>
    <name evidence="2" type="ORF">SAMN05216337_10843</name>
</gene>
<protein>
    <submittedName>
        <fullName evidence="2">Uncharacterized protein</fullName>
    </submittedName>
</protein>
<proteinExistence type="predicted"/>
<evidence type="ECO:0000313" key="2">
    <source>
        <dbReference type="EMBL" id="SDF89285.1"/>
    </source>
</evidence>
<evidence type="ECO:0000313" key="3">
    <source>
        <dbReference type="Proteomes" id="UP000199245"/>
    </source>
</evidence>
<dbReference type="Proteomes" id="UP000199245">
    <property type="component" value="Unassembled WGS sequence"/>
</dbReference>
<sequence length="358" mass="38909">MNIDPPNALGPLTQQQRTQQQPGGPTSAQTSSPAHPSPDQADFEQQLSELRSHRTSDSAAASIDSRIGSPSTLTRGNRRACAIQESERCPAESFVRGRAELAASLAGASVKALKNEIKLAAQRAAQWPRTTGSYAGSVEVDRIFDDVVASSYLPLHRFQNEDIDCEPILDEEVSAIAHVRSLAGLRAQASPHVYKAAICSDDEREDEIDMARLAAWHTKGVTESAFVSLSQTPSRLLLSKDHSENGANAIARNAKKLHTYTVPSVTAWPIKKINDILERGHAPGDEELRDWLGGIPREETEVLFLGGNLADYWTASVDNPNIASTPQDRMPIKKARITFDTPEMMTGSRAHCSSDSGH</sequence>